<evidence type="ECO:0000313" key="3">
    <source>
        <dbReference type="EMBL" id="SNR14304.1"/>
    </source>
</evidence>
<proteinExistence type="predicted"/>
<gene>
    <name evidence="3" type="ORF">TJEJU_0521</name>
</gene>
<dbReference type="Proteomes" id="UP000215214">
    <property type="component" value="Chromosome TJEJU"/>
</dbReference>
<reference evidence="3 4" key="1">
    <citation type="submission" date="2017-07" db="EMBL/GenBank/DDBJ databases">
        <authorList>
            <person name="Sun Z.S."/>
            <person name="Albrecht U."/>
            <person name="Echele G."/>
            <person name="Lee C.C."/>
        </authorList>
    </citation>
    <scope>NUCLEOTIDE SEQUENCE [LARGE SCALE GENOMIC DNA]</scope>
    <source>
        <strain evidence="4">type strain: KCTC 22618</strain>
    </source>
</reference>
<keyword evidence="4" id="KW-1185">Reference proteome</keyword>
<dbReference type="EMBL" id="LT899436">
    <property type="protein sequence ID" value="SNR14304.1"/>
    <property type="molecule type" value="Genomic_DNA"/>
</dbReference>
<feature type="signal peptide" evidence="2">
    <location>
        <begin position="1"/>
        <end position="21"/>
    </location>
</feature>
<protein>
    <submittedName>
        <fullName evidence="3">Probable lipoprotein</fullName>
    </submittedName>
</protein>
<dbReference type="OrthoDB" id="1199198at2"/>
<dbReference type="RefSeq" id="WP_095069165.1">
    <property type="nucleotide sequence ID" value="NZ_LT899436.1"/>
</dbReference>
<feature type="chain" id="PRO_5013280368" evidence="2">
    <location>
        <begin position="22"/>
        <end position="179"/>
    </location>
</feature>
<feature type="region of interest" description="Disordered" evidence="1">
    <location>
        <begin position="34"/>
        <end position="94"/>
    </location>
</feature>
<feature type="compositionally biased region" description="Acidic residues" evidence="1">
    <location>
        <begin position="34"/>
        <end position="49"/>
    </location>
</feature>
<dbReference type="AlphaFoldDB" id="A0A238U750"/>
<evidence type="ECO:0000313" key="4">
    <source>
        <dbReference type="Proteomes" id="UP000215214"/>
    </source>
</evidence>
<name>A0A238U750_9FLAO</name>
<feature type="compositionally biased region" description="Low complexity" evidence="1">
    <location>
        <begin position="50"/>
        <end position="82"/>
    </location>
</feature>
<accession>A0A238U750</accession>
<keyword evidence="3" id="KW-0449">Lipoprotein</keyword>
<dbReference type="PROSITE" id="PS51257">
    <property type="entry name" value="PROKAR_LIPOPROTEIN"/>
    <property type="match status" value="1"/>
</dbReference>
<dbReference type="KEGG" id="tje:TJEJU_0521"/>
<sequence length="179" mass="19415">MKFLKLLIVFTLVLTSCQQNENLVDEQNPLSEIIEEAEGALEGDSDNDNNGDNGDNSGNNNPDEGSDNGNNGNDGSNGQDGNNPEETPGPPKPIDCSVFDGVFEFNTSRNQFVGVKTISISDIKNVKWTVNGTEVTPRTPRVMLVKDHVQQSGKVEICYEAESETCGKLSDCITVDFVK</sequence>
<evidence type="ECO:0000256" key="2">
    <source>
        <dbReference type="SAM" id="SignalP"/>
    </source>
</evidence>
<organism evidence="3 4">
    <name type="scientific">Tenacibaculum jejuense</name>
    <dbReference type="NCBI Taxonomy" id="584609"/>
    <lineage>
        <taxon>Bacteria</taxon>
        <taxon>Pseudomonadati</taxon>
        <taxon>Bacteroidota</taxon>
        <taxon>Flavobacteriia</taxon>
        <taxon>Flavobacteriales</taxon>
        <taxon>Flavobacteriaceae</taxon>
        <taxon>Tenacibaculum</taxon>
    </lineage>
</organism>
<keyword evidence="2" id="KW-0732">Signal</keyword>
<evidence type="ECO:0000256" key="1">
    <source>
        <dbReference type="SAM" id="MobiDB-lite"/>
    </source>
</evidence>